<evidence type="ECO:0000256" key="7">
    <source>
        <dbReference type="ARBA" id="ARBA00023098"/>
    </source>
</evidence>
<dbReference type="Pfam" id="PF08545">
    <property type="entry name" value="ACP_syn_III"/>
    <property type="match status" value="1"/>
</dbReference>
<feature type="region of interest" description="ACP-binding" evidence="14">
    <location>
        <begin position="259"/>
        <end position="263"/>
    </location>
</feature>
<comment type="catalytic activity">
    <reaction evidence="13">
        <text>3-methylbutanoyl-CoA + malonyl-[ACP] + H(+) = 5-methyl-3-oxohexanoyl-[ACP] + CO2 + CoA</text>
        <dbReference type="Rhea" id="RHEA:42272"/>
        <dbReference type="Rhea" id="RHEA-COMP:9623"/>
        <dbReference type="Rhea" id="RHEA-COMP:9941"/>
        <dbReference type="ChEBI" id="CHEBI:15378"/>
        <dbReference type="ChEBI" id="CHEBI:16526"/>
        <dbReference type="ChEBI" id="CHEBI:57287"/>
        <dbReference type="ChEBI" id="CHEBI:57345"/>
        <dbReference type="ChEBI" id="CHEBI:78449"/>
        <dbReference type="ChEBI" id="CHEBI:78822"/>
        <dbReference type="EC" id="2.3.1.300"/>
    </reaction>
    <physiologicalReaction direction="left-to-right" evidence="13">
        <dbReference type="Rhea" id="RHEA:42273"/>
    </physiologicalReaction>
</comment>
<feature type="active site" evidence="14">
    <location>
        <position position="288"/>
    </location>
</feature>
<comment type="caution">
    <text evidence="17">The sequence shown here is derived from an EMBL/GenBank/DDBJ whole genome shotgun (WGS) entry which is preliminary data.</text>
</comment>
<dbReference type="NCBIfam" id="TIGR00747">
    <property type="entry name" value="fabH"/>
    <property type="match status" value="1"/>
</dbReference>
<reference evidence="17 18" key="1">
    <citation type="submission" date="2015-12" db="EMBL/GenBank/DDBJ databases">
        <title>Draft genome sequence of the thermoanaerobe Thermotalea metallivorans, an isolate from the runoff channel of the Great Artesian Basin, Australia.</title>
        <authorList>
            <person name="Patel B.K."/>
        </authorList>
    </citation>
    <scope>NUCLEOTIDE SEQUENCE [LARGE SCALE GENOMIC DNA]</scope>
    <source>
        <strain evidence="17 18">B2-1</strain>
    </source>
</reference>
<feature type="active site" evidence="14">
    <location>
        <position position="258"/>
    </location>
</feature>
<evidence type="ECO:0000259" key="15">
    <source>
        <dbReference type="Pfam" id="PF08541"/>
    </source>
</evidence>
<evidence type="ECO:0000256" key="6">
    <source>
        <dbReference type="ARBA" id="ARBA00022832"/>
    </source>
</evidence>
<comment type="pathway">
    <text evidence="1 14">Lipid metabolism; fatty acid biosynthesis.</text>
</comment>
<dbReference type="GO" id="GO:0033818">
    <property type="term" value="F:beta-ketoacyl-acyl-carrier-protein synthase III activity"/>
    <property type="evidence" value="ECO:0007669"/>
    <property type="project" value="UniProtKB-UniRule"/>
</dbReference>
<feature type="active site" evidence="14">
    <location>
        <position position="118"/>
    </location>
</feature>
<dbReference type="Gene3D" id="3.40.47.10">
    <property type="match status" value="1"/>
</dbReference>
<keyword evidence="8 14" id="KW-0275">Fatty acid biosynthesis</keyword>
<keyword evidence="9 14" id="KW-0012">Acyltransferase</keyword>
<dbReference type="HAMAP" id="MF_01815">
    <property type="entry name" value="FabH"/>
    <property type="match status" value="1"/>
</dbReference>
<evidence type="ECO:0000256" key="1">
    <source>
        <dbReference type="ARBA" id="ARBA00005194"/>
    </source>
</evidence>
<dbReference type="GO" id="GO:0044550">
    <property type="term" value="P:secondary metabolite biosynthetic process"/>
    <property type="evidence" value="ECO:0007669"/>
    <property type="project" value="TreeGrafter"/>
</dbReference>
<comment type="domain">
    <text evidence="14">The last Arg residue of the ACP-binding site is essential for the weak association between ACP/AcpP and FabH.</text>
</comment>
<feature type="domain" description="Beta-ketoacyl-[acyl-carrier-protein] synthase III N-terminal" evidence="16">
    <location>
        <begin position="112"/>
        <end position="190"/>
    </location>
</feature>
<dbReference type="PANTHER" id="PTHR34069">
    <property type="entry name" value="3-OXOACYL-[ACYL-CARRIER-PROTEIN] SYNTHASE 3"/>
    <property type="match status" value="1"/>
</dbReference>
<dbReference type="GO" id="GO:0004315">
    <property type="term" value="F:3-oxoacyl-[acyl-carrier-protein] synthase activity"/>
    <property type="evidence" value="ECO:0007669"/>
    <property type="project" value="InterPro"/>
</dbReference>
<evidence type="ECO:0000256" key="4">
    <source>
        <dbReference type="ARBA" id="ARBA00022516"/>
    </source>
</evidence>
<keyword evidence="3 14" id="KW-0963">Cytoplasm</keyword>
<evidence type="ECO:0000256" key="5">
    <source>
        <dbReference type="ARBA" id="ARBA00022679"/>
    </source>
</evidence>
<dbReference type="UniPathway" id="UPA00094"/>
<dbReference type="NCBIfam" id="NF006829">
    <property type="entry name" value="PRK09352.1"/>
    <property type="match status" value="1"/>
</dbReference>
<dbReference type="InterPro" id="IPR004655">
    <property type="entry name" value="FabH"/>
</dbReference>
<dbReference type="GO" id="GO:0005737">
    <property type="term" value="C:cytoplasm"/>
    <property type="evidence" value="ECO:0007669"/>
    <property type="project" value="UniProtKB-SubCell"/>
</dbReference>
<dbReference type="RefSeq" id="WP_068556064.1">
    <property type="nucleotide sequence ID" value="NZ_LOEE01000030.1"/>
</dbReference>
<evidence type="ECO:0000313" key="18">
    <source>
        <dbReference type="Proteomes" id="UP000070456"/>
    </source>
</evidence>
<comment type="similarity">
    <text evidence="2 14">Belongs to the thiolase-like superfamily. FabH family.</text>
</comment>
<gene>
    <name evidence="17" type="primary">fabHA_2</name>
    <name evidence="14" type="synonym">fabH</name>
    <name evidence="17" type="ORF">AN619_14740</name>
</gene>
<keyword evidence="14" id="KW-0511">Multifunctional enzyme</keyword>
<comment type="catalytic activity">
    <reaction evidence="12">
        <text>2-methylpropanoyl-CoA + malonyl-[ACP] + H(+) = 4-methyl-3-oxopentanoyl-[ACP] + CO2 + CoA</text>
        <dbReference type="Rhea" id="RHEA:42268"/>
        <dbReference type="Rhea" id="RHEA-COMP:9623"/>
        <dbReference type="Rhea" id="RHEA-COMP:9940"/>
        <dbReference type="ChEBI" id="CHEBI:15378"/>
        <dbReference type="ChEBI" id="CHEBI:16526"/>
        <dbReference type="ChEBI" id="CHEBI:57287"/>
        <dbReference type="ChEBI" id="CHEBI:57338"/>
        <dbReference type="ChEBI" id="CHEBI:78449"/>
        <dbReference type="ChEBI" id="CHEBI:78820"/>
        <dbReference type="EC" id="2.3.1.300"/>
    </reaction>
    <physiologicalReaction direction="left-to-right" evidence="12">
        <dbReference type="Rhea" id="RHEA:42269"/>
    </physiologicalReaction>
</comment>
<dbReference type="InterPro" id="IPR016039">
    <property type="entry name" value="Thiolase-like"/>
</dbReference>
<comment type="function">
    <text evidence="14">Catalyzes the condensation reaction of fatty acid synthesis by the addition to an acyl acceptor of two carbons from malonyl-ACP. Catalyzes the first condensation reaction which initiates fatty acid synthesis and may therefore play a role in governing the total rate of fatty acid production. Possesses both acetoacetyl-ACP synthase and acetyl transacylase activities. Its substrate specificity determines the biosynthesis of branched-chain and/or straight-chain of fatty acids.</text>
</comment>
<feature type="domain" description="Beta-ketoacyl-[acyl-carrier-protein] synthase III C-terminal" evidence="15">
    <location>
        <begin position="243"/>
        <end position="331"/>
    </location>
</feature>
<dbReference type="Pfam" id="PF08541">
    <property type="entry name" value="ACP_syn_III_C"/>
    <property type="match status" value="1"/>
</dbReference>
<name>A0A140L635_9FIRM</name>
<evidence type="ECO:0000256" key="9">
    <source>
        <dbReference type="ARBA" id="ARBA00023315"/>
    </source>
</evidence>
<proteinExistence type="inferred from homology"/>
<dbReference type="EC" id="2.3.1.180" evidence="14"/>
<evidence type="ECO:0000256" key="13">
    <source>
        <dbReference type="ARBA" id="ARBA00052985"/>
    </source>
</evidence>
<keyword evidence="6 14" id="KW-0276">Fatty acid metabolism</keyword>
<evidence type="ECO:0000256" key="8">
    <source>
        <dbReference type="ARBA" id="ARBA00023160"/>
    </source>
</evidence>
<keyword evidence="7 14" id="KW-0443">Lipid metabolism</keyword>
<protein>
    <recommendedName>
        <fullName evidence="14">Beta-ketoacyl-[acyl-carrier-protein] synthase III</fullName>
        <shortName evidence="14">Beta-ketoacyl-ACP synthase III</shortName>
        <shortName evidence="14">KAS III</shortName>
        <ecNumber evidence="14">2.3.1.180</ecNumber>
    </recommendedName>
    <alternativeName>
        <fullName evidence="14">3-oxoacyl-[acyl-carrier-protein] synthase 3</fullName>
    </alternativeName>
    <alternativeName>
        <fullName evidence="14">3-oxoacyl-[acyl-carrier-protein] synthase III</fullName>
    </alternativeName>
</protein>
<evidence type="ECO:0000256" key="11">
    <source>
        <dbReference type="ARBA" id="ARBA00052407"/>
    </source>
</evidence>
<dbReference type="EMBL" id="LOEE01000030">
    <property type="protein sequence ID" value="KXG76010.1"/>
    <property type="molecule type" value="Genomic_DNA"/>
</dbReference>
<comment type="subcellular location">
    <subcellularLocation>
        <location evidence="14">Cytoplasm</location>
    </subcellularLocation>
</comment>
<dbReference type="InterPro" id="IPR013751">
    <property type="entry name" value="ACP_syn_III_N"/>
</dbReference>
<comment type="catalytic activity">
    <reaction evidence="11">
        <text>(2S)-2-methylbutanoyl-CoA + malonyl-[ACP] + H(+) = (4S)-4-methyl-3-oxohexanoyl-[ACP] + CO2 + CoA</text>
        <dbReference type="Rhea" id="RHEA:42276"/>
        <dbReference type="Rhea" id="RHEA-COMP:9623"/>
        <dbReference type="Rhea" id="RHEA-COMP:17148"/>
        <dbReference type="ChEBI" id="CHEBI:15378"/>
        <dbReference type="ChEBI" id="CHEBI:16526"/>
        <dbReference type="ChEBI" id="CHEBI:57287"/>
        <dbReference type="ChEBI" id="CHEBI:78449"/>
        <dbReference type="ChEBI" id="CHEBI:88166"/>
        <dbReference type="ChEBI" id="CHEBI:167462"/>
        <dbReference type="EC" id="2.3.1.300"/>
    </reaction>
    <physiologicalReaction direction="left-to-right" evidence="11">
        <dbReference type="Rhea" id="RHEA:42277"/>
    </physiologicalReaction>
</comment>
<dbReference type="GO" id="GO:0006633">
    <property type="term" value="P:fatty acid biosynthetic process"/>
    <property type="evidence" value="ECO:0007669"/>
    <property type="project" value="UniProtKB-UniRule"/>
</dbReference>
<dbReference type="PATRIC" id="fig|520762.4.peg.1639"/>
<organism evidence="17 18">
    <name type="scientific">Thermotalea metallivorans</name>
    <dbReference type="NCBI Taxonomy" id="520762"/>
    <lineage>
        <taxon>Bacteria</taxon>
        <taxon>Bacillati</taxon>
        <taxon>Bacillota</taxon>
        <taxon>Clostridia</taxon>
        <taxon>Peptostreptococcales</taxon>
        <taxon>Thermotaleaceae</taxon>
        <taxon>Thermotalea</taxon>
    </lineage>
</organism>
<comment type="subunit">
    <text evidence="14">Homodimer.</text>
</comment>
<sequence>MENNHFNAVGILGMGSYLPERVLTNHDLEKMVETTDEWIVTRTGIHTRRIADEKTATSDLATKAALRALEDADTEAEEVDLIIVATVTPDMNFPSTACIVQRNIGAQNAAAFDLEAGCSGFIYGLTVGKQFIATGMYKKVLVIGAETLSKIVDWKDRNTCVLFGDGAGAAVLGPTEEGTGILSAYMGSDGEGGKFLTMPAGGSRIPATVESVEKNLHYIKMDGSEVFKFAVRIMNRASQEAIDRSGYTVDDINYLVPHQANIRIIEAAAKKLKLPMDKVHVNLDRFGNMSAASIPVAFDEAVKQGKIKKGDLVVMVGFGAGLTWGASVIKWNK</sequence>
<keyword evidence="18" id="KW-1185">Reference proteome</keyword>
<comment type="catalytic activity">
    <reaction evidence="10">
        <text>malonyl-[ACP] + acetyl-CoA + H(+) = 3-oxobutanoyl-[ACP] + CO2 + CoA</text>
        <dbReference type="Rhea" id="RHEA:12080"/>
        <dbReference type="Rhea" id="RHEA-COMP:9623"/>
        <dbReference type="Rhea" id="RHEA-COMP:9625"/>
        <dbReference type="ChEBI" id="CHEBI:15378"/>
        <dbReference type="ChEBI" id="CHEBI:16526"/>
        <dbReference type="ChEBI" id="CHEBI:57287"/>
        <dbReference type="ChEBI" id="CHEBI:57288"/>
        <dbReference type="ChEBI" id="CHEBI:78449"/>
        <dbReference type="ChEBI" id="CHEBI:78450"/>
        <dbReference type="EC" id="2.3.1.180"/>
    </reaction>
    <physiologicalReaction direction="left-to-right" evidence="10">
        <dbReference type="Rhea" id="RHEA:12081"/>
    </physiologicalReaction>
</comment>
<evidence type="ECO:0000256" key="2">
    <source>
        <dbReference type="ARBA" id="ARBA00008642"/>
    </source>
</evidence>
<dbReference type="CDD" id="cd00830">
    <property type="entry name" value="KAS_III"/>
    <property type="match status" value="1"/>
</dbReference>
<evidence type="ECO:0000256" key="14">
    <source>
        <dbReference type="HAMAP-Rule" id="MF_01815"/>
    </source>
</evidence>
<dbReference type="OrthoDB" id="9815506at2"/>
<dbReference type="FunFam" id="3.40.47.10:FF:000004">
    <property type="entry name" value="3-oxoacyl-[acyl-carrier-protein] synthase 3"/>
    <property type="match status" value="1"/>
</dbReference>
<dbReference type="PANTHER" id="PTHR34069:SF2">
    <property type="entry name" value="BETA-KETOACYL-[ACYL-CARRIER-PROTEIN] SYNTHASE III"/>
    <property type="match status" value="1"/>
</dbReference>
<dbReference type="AlphaFoldDB" id="A0A140L635"/>
<dbReference type="Proteomes" id="UP000070456">
    <property type="component" value="Unassembled WGS sequence"/>
</dbReference>
<evidence type="ECO:0000256" key="3">
    <source>
        <dbReference type="ARBA" id="ARBA00022490"/>
    </source>
</evidence>
<keyword evidence="4 14" id="KW-0444">Lipid biosynthesis</keyword>
<dbReference type="SUPFAM" id="SSF53901">
    <property type="entry name" value="Thiolase-like"/>
    <property type="match status" value="1"/>
</dbReference>
<accession>A0A140L635</accession>
<dbReference type="InterPro" id="IPR013747">
    <property type="entry name" value="ACP_syn_III_C"/>
</dbReference>
<evidence type="ECO:0000256" key="10">
    <source>
        <dbReference type="ARBA" id="ARBA00051096"/>
    </source>
</evidence>
<evidence type="ECO:0000259" key="16">
    <source>
        <dbReference type="Pfam" id="PF08545"/>
    </source>
</evidence>
<evidence type="ECO:0000313" key="17">
    <source>
        <dbReference type="EMBL" id="KXG76010.1"/>
    </source>
</evidence>
<evidence type="ECO:0000256" key="12">
    <source>
        <dbReference type="ARBA" id="ARBA00052467"/>
    </source>
</evidence>
<dbReference type="STRING" id="520762.AN619_14740"/>
<keyword evidence="5 14" id="KW-0808">Transferase</keyword>